<dbReference type="Proteomes" id="UP000003959">
    <property type="component" value="Unassembled WGS sequence"/>
</dbReference>
<name>F4XLM4_9CYAN</name>
<dbReference type="HOGENOM" id="CLU_1990120_0_0_3"/>
<gene>
    <name evidence="2" type="ORF">LYNGBM3L_15240</name>
</gene>
<dbReference type="AlphaFoldDB" id="F4XLM4"/>
<evidence type="ECO:0000313" key="3">
    <source>
        <dbReference type="Proteomes" id="UP000003959"/>
    </source>
</evidence>
<evidence type="ECO:0000313" key="2">
    <source>
        <dbReference type="EMBL" id="EGJ34499.1"/>
    </source>
</evidence>
<keyword evidence="3" id="KW-1185">Reference proteome</keyword>
<dbReference type="EMBL" id="GL890832">
    <property type="protein sequence ID" value="EGJ34499.1"/>
    <property type="molecule type" value="Genomic_DNA"/>
</dbReference>
<reference evidence="3" key="1">
    <citation type="journal article" date="2011" name="Proc. Natl. Acad. Sci. U.S.A.">
        <title>Genomic insights into the physiology and ecology of the marine filamentous cyanobacterium Lyngbya majuscula.</title>
        <authorList>
            <person name="Jones A.C."/>
            <person name="Monroe E.A."/>
            <person name="Podell S."/>
            <person name="Hess W.R."/>
            <person name="Klages S."/>
            <person name="Esquenazi E."/>
            <person name="Niessen S."/>
            <person name="Hoover H."/>
            <person name="Rothmann M."/>
            <person name="Lasken R.S."/>
            <person name="Yates J.R.III."/>
            <person name="Reinhardt R."/>
            <person name="Kube M."/>
            <person name="Burkart M.D."/>
            <person name="Allen E.E."/>
            <person name="Dorrestein P.C."/>
            <person name="Gerwick W.H."/>
            <person name="Gerwick L."/>
        </authorList>
    </citation>
    <scope>NUCLEOTIDE SEQUENCE [LARGE SCALE GENOMIC DNA]</scope>
    <source>
        <strain evidence="3">3L</strain>
    </source>
</reference>
<proteinExistence type="predicted"/>
<feature type="region of interest" description="Disordered" evidence="1">
    <location>
        <begin position="58"/>
        <end position="125"/>
    </location>
</feature>
<sequence>MRNSTVIGKILQNNRLRCLRHSSIKIRCATAQVSRQYFIITAVFNWVRYRFLGFREQGTENRQEARGKRQEARGKRQEARGKRQEARGKRQEARGKRQEARGKRQEARGKRQEARGKMEKILCTS</sequence>
<accession>F4XLM4</accession>
<organism evidence="2 3">
    <name type="scientific">Moorena producens 3L</name>
    <dbReference type="NCBI Taxonomy" id="489825"/>
    <lineage>
        <taxon>Bacteria</taxon>
        <taxon>Bacillati</taxon>
        <taxon>Cyanobacteriota</taxon>
        <taxon>Cyanophyceae</taxon>
        <taxon>Coleofasciculales</taxon>
        <taxon>Coleofasciculaceae</taxon>
        <taxon>Moorena</taxon>
    </lineage>
</organism>
<dbReference type="eggNOG" id="COG3956">
    <property type="taxonomic scope" value="Bacteria"/>
</dbReference>
<protein>
    <submittedName>
        <fullName evidence="2">Uncharacterized protein</fullName>
    </submittedName>
</protein>
<evidence type="ECO:0000256" key="1">
    <source>
        <dbReference type="SAM" id="MobiDB-lite"/>
    </source>
</evidence>